<evidence type="ECO:0000256" key="2">
    <source>
        <dbReference type="ARBA" id="ARBA00022729"/>
    </source>
</evidence>
<dbReference type="Gene3D" id="3.80.10.10">
    <property type="entry name" value="Ribonuclease Inhibitor"/>
    <property type="match status" value="1"/>
</dbReference>
<dbReference type="InterPro" id="IPR032675">
    <property type="entry name" value="LRR_dom_sf"/>
</dbReference>
<reference evidence="7" key="1">
    <citation type="journal article" date="2019" name="Int. J. Syst. Evol. Microbiol.">
        <title>The Global Catalogue of Microorganisms (GCM) 10K type strain sequencing project: providing services to taxonomists for standard genome sequencing and annotation.</title>
        <authorList>
            <consortium name="The Broad Institute Genomics Platform"/>
            <consortium name="The Broad Institute Genome Sequencing Center for Infectious Disease"/>
            <person name="Wu L."/>
            <person name="Ma J."/>
        </authorList>
    </citation>
    <scope>NUCLEOTIDE SEQUENCE [LARGE SCALE GENOMIC DNA]</scope>
    <source>
        <strain evidence="7">KCTC 42587</strain>
    </source>
</reference>
<keyword evidence="3" id="KW-0677">Repeat</keyword>
<dbReference type="SUPFAM" id="SSF52058">
    <property type="entry name" value="L domain-like"/>
    <property type="match status" value="1"/>
</dbReference>
<keyword evidence="1" id="KW-0433">Leucine-rich repeat</keyword>
<dbReference type="RefSeq" id="WP_376891745.1">
    <property type="nucleotide sequence ID" value="NZ_JBHULS010000001.1"/>
</dbReference>
<feature type="chain" id="PRO_5047344940" evidence="4">
    <location>
        <begin position="29"/>
        <end position="449"/>
    </location>
</feature>
<evidence type="ECO:0000256" key="1">
    <source>
        <dbReference type="ARBA" id="ARBA00022614"/>
    </source>
</evidence>
<dbReference type="InterPro" id="IPR052574">
    <property type="entry name" value="CDIRP"/>
</dbReference>
<accession>A0ABW5KPT0</accession>
<evidence type="ECO:0000256" key="3">
    <source>
        <dbReference type="ARBA" id="ARBA00022737"/>
    </source>
</evidence>
<dbReference type="Proteomes" id="UP001597472">
    <property type="component" value="Unassembled WGS sequence"/>
</dbReference>
<feature type="domain" description="Secretion system C-terminal sorting" evidence="5">
    <location>
        <begin position="379"/>
        <end position="448"/>
    </location>
</feature>
<evidence type="ECO:0000259" key="5">
    <source>
        <dbReference type="Pfam" id="PF18962"/>
    </source>
</evidence>
<evidence type="ECO:0000313" key="7">
    <source>
        <dbReference type="Proteomes" id="UP001597472"/>
    </source>
</evidence>
<evidence type="ECO:0000256" key="4">
    <source>
        <dbReference type="SAM" id="SignalP"/>
    </source>
</evidence>
<keyword evidence="2 4" id="KW-0732">Signal</keyword>
<evidence type="ECO:0000313" key="6">
    <source>
        <dbReference type="EMBL" id="MFD2550837.1"/>
    </source>
</evidence>
<protein>
    <submittedName>
        <fullName evidence="6">T9SS type A sorting domain-containing protein</fullName>
    </submittedName>
</protein>
<dbReference type="InterPro" id="IPR026444">
    <property type="entry name" value="Secre_tail"/>
</dbReference>
<gene>
    <name evidence="6" type="ORF">ACFSQP_03305</name>
</gene>
<name>A0ABW5KPT0_9FLAO</name>
<organism evidence="6 7">
    <name type="scientific">Bizionia sediminis</name>
    <dbReference type="NCBI Taxonomy" id="1737064"/>
    <lineage>
        <taxon>Bacteria</taxon>
        <taxon>Pseudomonadati</taxon>
        <taxon>Bacteroidota</taxon>
        <taxon>Flavobacteriia</taxon>
        <taxon>Flavobacteriales</taxon>
        <taxon>Flavobacteriaceae</taxon>
        <taxon>Bizionia</taxon>
    </lineage>
</organism>
<sequence length="449" mass="49392">MITLLPKNLQLNVLLILALFATSNTIFSQNTTNIIDPNFEQALIDLGIDTNGFNGTILNTDAAMVTALNVFEKNISSLEGIEAFENLTYLSAYNNNIATLNLSANLQLEIVDVESNNLQTLNISQNANIKELYVANNQLEVLEIGHLVGLELLSCSLNNLTQLNVSQNTNLEVLWCYNNALSTLDVTNNQLLQTLACGDNYLDNLNVSQNHSLHTLMAPNNNLNAIAFNNHSVISYLDISGNRFSELDLSENNSLVRLFIENNQISNLDLFHAPNLMLLFASGNQLENLDVSLNTALRFVRLANNNLQTLDIRNNSNQTISMFSTLGNTNLSCIMVDNVDADYLLNWTIDANSNFVQSSTACNALSLNPSEENKTNLVVYPNPASNVINIKNLEANARIALFNANGQLIKNNTTLMGSTQIMVSDLASGLYILQIKTVTGTQSQKIIIK</sequence>
<dbReference type="PANTHER" id="PTHR47566">
    <property type="match status" value="1"/>
</dbReference>
<feature type="signal peptide" evidence="4">
    <location>
        <begin position="1"/>
        <end position="28"/>
    </location>
</feature>
<dbReference type="NCBIfam" id="TIGR04183">
    <property type="entry name" value="Por_Secre_tail"/>
    <property type="match status" value="1"/>
</dbReference>
<dbReference type="Pfam" id="PF18962">
    <property type="entry name" value="Por_Secre_tail"/>
    <property type="match status" value="1"/>
</dbReference>
<keyword evidence="7" id="KW-1185">Reference proteome</keyword>
<dbReference type="EMBL" id="JBHULS010000001">
    <property type="protein sequence ID" value="MFD2550837.1"/>
    <property type="molecule type" value="Genomic_DNA"/>
</dbReference>
<proteinExistence type="predicted"/>
<dbReference type="PANTHER" id="PTHR47566:SF1">
    <property type="entry name" value="PROTEIN NUD1"/>
    <property type="match status" value="1"/>
</dbReference>
<comment type="caution">
    <text evidence="6">The sequence shown here is derived from an EMBL/GenBank/DDBJ whole genome shotgun (WGS) entry which is preliminary data.</text>
</comment>